<dbReference type="AlphaFoldDB" id="A0A9D3ZXK3"/>
<feature type="region of interest" description="Disordered" evidence="1">
    <location>
        <begin position="1"/>
        <end position="24"/>
    </location>
</feature>
<feature type="compositionally biased region" description="Polar residues" evidence="1">
    <location>
        <begin position="1"/>
        <end position="10"/>
    </location>
</feature>
<dbReference type="Proteomes" id="UP000828251">
    <property type="component" value="Unassembled WGS sequence"/>
</dbReference>
<sequence>MEGTLPSTKPNHAEAVEAAAVEDTEEEAEDMVAVKEAEDMVAVKEAMEAAVVRVDMGMVVDMAAVTVVDMEVDAEMVDMVMVGLATQEEAERLMGAGGLRVVGLAFKWALGFAFSAG</sequence>
<organism evidence="2 3">
    <name type="scientific">Gossypium stocksii</name>
    <dbReference type="NCBI Taxonomy" id="47602"/>
    <lineage>
        <taxon>Eukaryota</taxon>
        <taxon>Viridiplantae</taxon>
        <taxon>Streptophyta</taxon>
        <taxon>Embryophyta</taxon>
        <taxon>Tracheophyta</taxon>
        <taxon>Spermatophyta</taxon>
        <taxon>Magnoliopsida</taxon>
        <taxon>eudicotyledons</taxon>
        <taxon>Gunneridae</taxon>
        <taxon>Pentapetalae</taxon>
        <taxon>rosids</taxon>
        <taxon>malvids</taxon>
        <taxon>Malvales</taxon>
        <taxon>Malvaceae</taxon>
        <taxon>Malvoideae</taxon>
        <taxon>Gossypium</taxon>
    </lineage>
</organism>
<protein>
    <submittedName>
        <fullName evidence="2">Uncharacterized protein</fullName>
    </submittedName>
</protein>
<evidence type="ECO:0000313" key="2">
    <source>
        <dbReference type="EMBL" id="KAH1072318.1"/>
    </source>
</evidence>
<reference evidence="2 3" key="1">
    <citation type="journal article" date="2021" name="Plant Biotechnol. J.">
        <title>Multi-omics assisted identification of the key and species-specific regulatory components of drought-tolerant mechanisms in Gossypium stocksii.</title>
        <authorList>
            <person name="Yu D."/>
            <person name="Ke L."/>
            <person name="Zhang D."/>
            <person name="Wu Y."/>
            <person name="Sun Y."/>
            <person name="Mei J."/>
            <person name="Sun J."/>
            <person name="Sun Y."/>
        </authorList>
    </citation>
    <scope>NUCLEOTIDE SEQUENCE [LARGE SCALE GENOMIC DNA]</scope>
    <source>
        <strain evidence="3">cv. E1</strain>
        <tissue evidence="2">Leaf</tissue>
    </source>
</reference>
<dbReference type="EMBL" id="JAIQCV010000008">
    <property type="protein sequence ID" value="KAH1072318.1"/>
    <property type="molecule type" value="Genomic_DNA"/>
</dbReference>
<gene>
    <name evidence="2" type="ORF">J1N35_024646</name>
</gene>
<proteinExistence type="predicted"/>
<name>A0A9D3ZXK3_9ROSI</name>
<comment type="caution">
    <text evidence="2">The sequence shown here is derived from an EMBL/GenBank/DDBJ whole genome shotgun (WGS) entry which is preliminary data.</text>
</comment>
<evidence type="ECO:0000256" key="1">
    <source>
        <dbReference type="SAM" id="MobiDB-lite"/>
    </source>
</evidence>
<evidence type="ECO:0000313" key="3">
    <source>
        <dbReference type="Proteomes" id="UP000828251"/>
    </source>
</evidence>
<keyword evidence="3" id="KW-1185">Reference proteome</keyword>
<accession>A0A9D3ZXK3</accession>